<feature type="binding site" description="axial binding residue" evidence="8">
    <location>
        <position position="478"/>
    </location>
    <ligand>
        <name>heme</name>
        <dbReference type="ChEBI" id="CHEBI:30413"/>
    </ligand>
    <ligandPart>
        <name>Fe</name>
        <dbReference type="ChEBI" id="CHEBI:18248"/>
    </ligandPart>
</feature>
<evidence type="ECO:0000256" key="6">
    <source>
        <dbReference type="ARBA" id="ARBA00023004"/>
    </source>
</evidence>
<dbReference type="GO" id="GO:0016705">
    <property type="term" value="F:oxidoreductase activity, acting on paired donors, with incorporation or reduction of molecular oxygen"/>
    <property type="evidence" value="ECO:0007669"/>
    <property type="project" value="InterPro"/>
</dbReference>
<keyword evidence="11" id="KW-1185">Reference proteome</keyword>
<accession>A0A9P8VGF0</accession>
<evidence type="ECO:0000256" key="9">
    <source>
        <dbReference type="SAM" id="Phobius"/>
    </source>
</evidence>
<comment type="caution">
    <text evidence="10">The sequence shown here is derived from an EMBL/GenBank/DDBJ whole genome shotgun (WGS) entry which is preliminary data.</text>
</comment>
<dbReference type="GO" id="GO:0020037">
    <property type="term" value="F:heme binding"/>
    <property type="evidence" value="ECO:0007669"/>
    <property type="project" value="InterPro"/>
</dbReference>
<dbReference type="EMBL" id="JAGSXJ010000006">
    <property type="protein sequence ID" value="KAH6690696.1"/>
    <property type="molecule type" value="Genomic_DNA"/>
</dbReference>
<evidence type="ECO:0000256" key="8">
    <source>
        <dbReference type="PIRSR" id="PIRSR602401-1"/>
    </source>
</evidence>
<keyword evidence="4 8" id="KW-0479">Metal-binding</keyword>
<dbReference type="Pfam" id="PF00067">
    <property type="entry name" value="p450"/>
    <property type="match status" value="1"/>
</dbReference>
<dbReference type="OrthoDB" id="10029320at2759"/>
<evidence type="ECO:0000256" key="3">
    <source>
        <dbReference type="ARBA" id="ARBA00022617"/>
    </source>
</evidence>
<dbReference type="InterPro" id="IPR050121">
    <property type="entry name" value="Cytochrome_P450_monoxygenase"/>
</dbReference>
<keyword evidence="9" id="KW-1133">Transmembrane helix</keyword>
<dbReference type="Gene3D" id="1.10.630.10">
    <property type="entry name" value="Cytochrome P450"/>
    <property type="match status" value="1"/>
</dbReference>
<dbReference type="PANTHER" id="PTHR24305">
    <property type="entry name" value="CYTOCHROME P450"/>
    <property type="match status" value="1"/>
</dbReference>
<organism evidence="10 11">
    <name type="scientific">Plectosphaerella plurivora</name>
    <dbReference type="NCBI Taxonomy" id="936078"/>
    <lineage>
        <taxon>Eukaryota</taxon>
        <taxon>Fungi</taxon>
        <taxon>Dikarya</taxon>
        <taxon>Ascomycota</taxon>
        <taxon>Pezizomycotina</taxon>
        <taxon>Sordariomycetes</taxon>
        <taxon>Hypocreomycetidae</taxon>
        <taxon>Glomerellales</taxon>
        <taxon>Plectosphaerellaceae</taxon>
        <taxon>Plectosphaerella</taxon>
    </lineage>
</organism>
<comment type="pathway">
    <text evidence="2">Secondary metabolite biosynthesis.</text>
</comment>
<protein>
    <submittedName>
        <fullName evidence="10">Cytochrome P450</fullName>
    </submittedName>
</protein>
<dbReference type="CDD" id="cd11051">
    <property type="entry name" value="CYP59-like"/>
    <property type="match status" value="1"/>
</dbReference>
<sequence>MGFSLMPSSLVLRALVILPVAILARGIYALVAHRRRFRRVVAEAGVKTLPGHSFIFGHLITVGKVMEKYPSNTVGQAMPLCVIREYPELAKQGFAYIDIWPITPAMFAAYHPDVMAQFTQDVSRPKHSLMAHEFYPMTKLLDLVNSEGAFWKKWRSAFNPGFSAQNVMALVPAFVEEALVLKSYLEDVARSGETIALEDRAMLATCDVISRAVLGVSLDIQSGNSKFFKALKKAVALVVTDWSPPMWSRILNPMRRPLMWYYNRVMRNELRPLIEKQLLDNERTEGPKTINSLAIRAYVKEAGGTLKPGYIDPEFLDVTVEQLKIFLFAGHDTTATTLCFAWHMLHHNPESLERVRAEHDAVFGPDPAAAAALITETPTLLNQLTYTSAVIKETLRLYPPIGSVREGAPDFFLVNPNTGERCLPTNGFMLFSCSKALQRSAEFWDEPDTWRPERWLGDEPSTHRKNAYRPFELGLRGCIGQELALTELRMILALTSRDLEIIPTYGPDDPVVFGSQAYQVNLPKEITAHPAKGLPAKVKFRKVSKA</sequence>
<evidence type="ECO:0000256" key="2">
    <source>
        <dbReference type="ARBA" id="ARBA00005179"/>
    </source>
</evidence>
<dbReference type="PRINTS" id="PR00463">
    <property type="entry name" value="EP450I"/>
</dbReference>
<evidence type="ECO:0000256" key="4">
    <source>
        <dbReference type="ARBA" id="ARBA00022723"/>
    </source>
</evidence>
<keyword evidence="9" id="KW-0472">Membrane</keyword>
<dbReference type="Proteomes" id="UP000770015">
    <property type="component" value="Unassembled WGS sequence"/>
</dbReference>
<dbReference type="AlphaFoldDB" id="A0A9P8VGF0"/>
<keyword evidence="7" id="KW-0503">Monooxygenase</keyword>
<keyword evidence="6 8" id="KW-0408">Iron</keyword>
<dbReference type="InterPro" id="IPR002401">
    <property type="entry name" value="Cyt_P450_E_grp-I"/>
</dbReference>
<dbReference type="PANTHER" id="PTHR24305:SF107">
    <property type="entry name" value="P450, PUTATIVE (EUROFUNG)-RELATED"/>
    <property type="match status" value="1"/>
</dbReference>
<dbReference type="GO" id="GO:0005506">
    <property type="term" value="F:iron ion binding"/>
    <property type="evidence" value="ECO:0007669"/>
    <property type="project" value="InterPro"/>
</dbReference>
<dbReference type="InterPro" id="IPR036396">
    <property type="entry name" value="Cyt_P450_sf"/>
</dbReference>
<dbReference type="SUPFAM" id="SSF48264">
    <property type="entry name" value="Cytochrome P450"/>
    <property type="match status" value="1"/>
</dbReference>
<proteinExistence type="predicted"/>
<gene>
    <name evidence="10" type="ORF">F5X68DRAFT_72051</name>
</gene>
<keyword evidence="5" id="KW-0560">Oxidoreductase</keyword>
<dbReference type="PRINTS" id="PR00385">
    <property type="entry name" value="P450"/>
</dbReference>
<keyword evidence="9" id="KW-0812">Transmembrane</keyword>
<evidence type="ECO:0000256" key="5">
    <source>
        <dbReference type="ARBA" id="ARBA00023002"/>
    </source>
</evidence>
<evidence type="ECO:0000256" key="1">
    <source>
        <dbReference type="ARBA" id="ARBA00001971"/>
    </source>
</evidence>
<reference evidence="10" key="1">
    <citation type="journal article" date="2021" name="Nat. Commun.">
        <title>Genetic determinants of endophytism in the Arabidopsis root mycobiome.</title>
        <authorList>
            <person name="Mesny F."/>
            <person name="Miyauchi S."/>
            <person name="Thiergart T."/>
            <person name="Pickel B."/>
            <person name="Atanasova L."/>
            <person name="Karlsson M."/>
            <person name="Huettel B."/>
            <person name="Barry K.W."/>
            <person name="Haridas S."/>
            <person name="Chen C."/>
            <person name="Bauer D."/>
            <person name="Andreopoulos W."/>
            <person name="Pangilinan J."/>
            <person name="LaButti K."/>
            <person name="Riley R."/>
            <person name="Lipzen A."/>
            <person name="Clum A."/>
            <person name="Drula E."/>
            <person name="Henrissat B."/>
            <person name="Kohler A."/>
            <person name="Grigoriev I.V."/>
            <person name="Martin F.M."/>
            <person name="Hacquard S."/>
        </authorList>
    </citation>
    <scope>NUCLEOTIDE SEQUENCE</scope>
    <source>
        <strain evidence="10">MPI-SDFR-AT-0117</strain>
    </source>
</reference>
<comment type="cofactor">
    <cofactor evidence="1 8">
        <name>heme</name>
        <dbReference type="ChEBI" id="CHEBI:30413"/>
    </cofactor>
</comment>
<keyword evidence="3 8" id="KW-0349">Heme</keyword>
<evidence type="ECO:0000256" key="7">
    <source>
        <dbReference type="ARBA" id="ARBA00023033"/>
    </source>
</evidence>
<dbReference type="InterPro" id="IPR001128">
    <property type="entry name" value="Cyt_P450"/>
</dbReference>
<feature type="transmembrane region" description="Helical" evidence="9">
    <location>
        <begin position="12"/>
        <end position="31"/>
    </location>
</feature>
<dbReference type="GO" id="GO:0004497">
    <property type="term" value="F:monooxygenase activity"/>
    <property type="evidence" value="ECO:0007669"/>
    <property type="project" value="UniProtKB-KW"/>
</dbReference>
<evidence type="ECO:0000313" key="11">
    <source>
        <dbReference type="Proteomes" id="UP000770015"/>
    </source>
</evidence>
<name>A0A9P8VGF0_9PEZI</name>
<evidence type="ECO:0000313" key="10">
    <source>
        <dbReference type="EMBL" id="KAH6690696.1"/>
    </source>
</evidence>